<evidence type="ECO:0000313" key="4">
    <source>
        <dbReference type="Proteomes" id="UP000694941"/>
    </source>
</evidence>
<reference evidence="5" key="1">
    <citation type="submission" date="2025-08" db="UniProtKB">
        <authorList>
            <consortium name="RefSeq"/>
        </authorList>
    </citation>
    <scope>IDENTIFICATION</scope>
    <source>
        <tissue evidence="5">Muscle</tissue>
    </source>
</reference>
<evidence type="ECO:0000259" key="3">
    <source>
        <dbReference type="SMART" id="SM00829"/>
    </source>
</evidence>
<proteinExistence type="predicted"/>
<dbReference type="SUPFAM" id="SSF51735">
    <property type="entry name" value="NAD(P)-binding Rossmann-fold domains"/>
    <property type="match status" value="1"/>
</dbReference>
<evidence type="ECO:0000256" key="2">
    <source>
        <dbReference type="ARBA" id="ARBA00023002"/>
    </source>
</evidence>
<dbReference type="CDD" id="cd05276">
    <property type="entry name" value="p53_inducible_oxidoreductase"/>
    <property type="match status" value="1"/>
</dbReference>
<protein>
    <submittedName>
        <fullName evidence="5">Quinone oxidoreductase PIG3-like isoform X1</fullName>
    </submittedName>
</protein>
<dbReference type="PANTHER" id="PTHR48106:SF18">
    <property type="entry name" value="QUINONE OXIDOREDUCTASE PIG3"/>
    <property type="match status" value="1"/>
</dbReference>
<dbReference type="InterPro" id="IPR013154">
    <property type="entry name" value="ADH-like_N"/>
</dbReference>
<dbReference type="SUPFAM" id="SSF50129">
    <property type="entry name" value="GroES-like"/>
    <property type="match status" value="1"/>
</dbReference>
<dbReference type="Pfam" id="PF00107">
    <property type="entry name" value="ADH_zinc_N"/>
    <property type="match status" value="1"/>
</dbReference>
<dbReference type="Pfam" id="PF08240">
    <property type="entry name" value="ADH_N"/>
    <property type="match status" value="1"/>
</dbReference>
<feature type="domain" description="Enoyl reductase (ER)" evidence="3">
    <location>
        <begin position="31"/>
        <end position="295"/>
    </location>
</feature>
<name>A0ABM1C2K8_LIMPO</name>
<sequence>MRFVEFILVFLEISKRQMTSENMRAAQFELGGPEKLFIGKVPIPSLREKEVLIRVVATAVNRVDLLQRMGNYPVPPGASDILGLEVAGVVEKLGPGCTSGWTPGDNVMALLAGGGYAEFVASHEDHIMPVPKDLSFEEAASIPEAWLTSYQLLHKIGQIQEEETVLIHAGASGVGLAAVQLARLANATVFVTAGSEEKIKKAVELGAKVGFNYKQEDFSEKILQITEGRGVNVILDCVGASYWEKNVKSIAVDGRWILFGLLGGSEVNGDLLKQLLAKRVRLEGTTLRSRSVQVLITCLFLMFLWEISLHLEK</sequence>
<dbReference type="GeneID" id="106477035"/>
<keyword evidence="2" id="KW-0560">Oxidoreductase</keyword>
<dbReference type="SMART" id="SM00829">
    <property type="entry name" value="PKS_ER"/>
    <property type="match status" value="1"/>
</dbReference>
<dbReference type="InterPro" id="IPR020843">
    <property type="entry name" value="ER"/>
</dbReference>
<dbReference type="Gene3D" id="3.40.50.720">
    <property type="entry name" value="NAD(P)-binding Rossmann-like Domain"/>
    <property type="match status" value="1"/>
</dbReference>
<dbReference type="PANTHER" id="PTHR48106">
    <property type="entry name" value="QUINONE OXIDOREDUCTASE PIG3-RELATED"/>
    <property type="match status" value="1"/>
</dbReference>
<dbReference type="InterPro" id="IPR036291">
    <property type="entry name" value="NAD(P)-bd_dom_sf"/>
</dbReference>
<dbReference type="Gene3D" id="3.90.180.10">
    <property type="entry name" value="Medium-chain alcohol dehydrogenases, catalytic domain"/>
    <property type="match status" value="1"/>
</dbReference>
<keyword evidence="1" id="KW-0521">NADP</keyword>
<evidence type="ECO:0000256" key="1">
    <source>
        <dbReference type="ARBA" id="ARBA00022857"/>
    </source>
</evidence>
<accession>A0ABM1C2K8</accession>
<organism evidence="4 5">
    <name type="scientific">Limulus polyphemus</name>
    <name type="common">Atlantic horseshoe crab</name>
    <dbReference type="NCBI Taxonomy" id="6850"/>
    <lineage>
        <taxon>Eukaryota</taxon>
        <taxon>Metazoa</taxon>
        <taxon>Ecdysozoa</taxon>
        <taxon>Arthropoda</taxon>
        <taxon>Chelicerata</taxon>
        <taxon>Merostomata</taxon>
        <taxon>Xiphosura</taxon>
        <taxon>Limulidae</taxon>
        <taxon>Limulus</taxon>
    </lineage>
</organism>
<evidence type="ECO:0000313" key="5">
    <source>
        <dbReference type="RefSeq" id="XP_013793095.2"/>
    </source>
</evidence>
<dbReference type="InterPro" id="IPR014189">
    <property type="entry name" value="Quinone_OxRdtase_PIG3"/>
</dbReference>
<dbReference type="InterPro" id="IPR011032">
    <property type="entry name" value="GroES-like_sf"/>
</dbReference>
<keyword evidence="4" id="KW-1185">Reference proteome</keyword>
<dbReference type="Proteomes" id="UP000694941">
    <property type="component" value="Unplaced"/>
</dbReference>
<dbReference type="InterPro" id="IPR013149">
    <property type="entry name" value="ADH-like_C"/>
</dbReference>
<dbReference type="NCBIfam" id="TIGR02824">
    <property type="entry name" value="quinone_pig3"/>
    <property type="match status" value="1"/>
</dbReference>
<dbReference type="RefSeq" id="XP_013793095.2">
    <property type="nucleotide sequence ID" value="XM_013937641.2"/>
</dbReference>
<gene>
    <name evidence="5" type="primary">LOC106477035</name>
</gene>